<dbReference type="AlphaFoldDB" id="A0A2P7QI35"/>
<keyword evidence="2 6" id="KW-0732">Signal</keyword>
<dbReference type="PANTHER" id="PTHR13887">
    <property type="entry name" value="GLUTATHIONE S-TRANSFERASE KAPPA"/>
    <property type="match status" value="1"/>
</dbReference>
<dbReference type="Gene3D" id="3.40.30.10">
    <property type="entry name" value="Glutaredoxin"/>
    <property type="match status" value="1"/>
</dbReference>
<dbReference type="Pfam" id="PF13462">
    <property type="entry name" value="Thioredoxin_4"/>
    <property type="match status" value="1"/>
</dbReference>
<dbReference type="OrthoDB" id="8478320at2"/>
<keyword evidence="9" id="KW-1185">Reference proteome</keyword>
<dbReference type="Gene3D" id="1.10.40.110">
    <property type="match status" value="1"/>
</dbReference>
<feature type="domain" description="Thioredoxin-like fold" evidence="7">
    <location>
        <begin position="59"/>
        <end position="243"/>
    </location>
</feature>
<reference evidence="8 9" key="1">
    <citation type="submission" date="2018-03" db="EMBL/GenBank/DDBJ databases">
        <title>The draft genome of Sphingosinicella sp. GL-C-18.</title>
        <authorList>
            <person name="Liu L."/>
            <person name="Li L."/>
            <person name="Liang L."/>
            <person name="Zhang X."/>
            <person name="Wang T."/>
        </authorList>
    </citation>
    <scope>NUCLEOTIDE SEQUENCE [LARGE SCALE GENOMIC DNA]</scope>
    <source>
        <strain evidence="8 9">GL-C-18</strain>
    </source>
</reference>
<accession>A0A2P7QI35</accession>
<evidence type="ECO:0000313" key="8">
    <source>
        <dbReference type="EMBL" id="PSJ37625.1"/>
    </source>
</evidence>
<gene>
    <name evidence="8" type="ORF">C7I55_21375</name>
</gene>
<evidence type="ECO:0000259" key="7">
    <source>
        <dbReference type="Pfam" id="PF13462"/>
    </source>
</evidence>
<dbReference type="EMBL" id="PXYI01000008">
    <property type="protein sequence ID" value="PSJ37625.1"/>
    <property type="molecule type" value="Genomic_DNA"/>
</dbReference>
<keyword evidence="3" id="KW-0560">Oxidoreductase</keyword>
<feature type="chain" id="PRO_5015122929" evidence="6">
    <location>
        <begin position="25"/>
        <end position="247"/>
    </location>
</feature>
<evidence type="ECO:0000313" key="9">
    <source>
        <dbReference type="Proteomes" id="UP000241167"/>
    </source>
</evidence>
<feature type="signal peptide" evidence="6">
    <location>
        <begin position="1"/>
        <end position="24"/>
    </location>
</feature>
<evidence type="ECO:0000256" key="4">
    <source>
        <dbReference type="ARBA" id="ARBA00023157"/>
    </source>
</evidence>
<comment type="similarity">
    <text evidence="1">Belongs to the thioredoxin family. DsbA subfamily.</text>
</comment>
<comment type="caution">
    <text evidence="8">The sequence shown here is derived from an EMBL/GenBank/DDBJ whole genome shotgun (WGS) entry which is preliminary data.</text>
</comment>
<evidence type="ECO:0000256" key="3">
    <source>
        <dbReference type="ARBA" id="ARBA00023002"/>
    </source>
</evidence>
<evidence type="ECO:0000256" key="5">
    <source>
        <dbReference type="ARBA" id="ARBA00023284"/>
    </source>
</evidence>
<proteinExistence type="inferred from homology"/>
<evidence type="ECO:0000256" key="6">
    <source>
        <dbReference type="SAM" id="SignalP"/>
    </source>
</evidence>
<dbReference type="InterPro" id="IPR036249">
    <property type="entry name" value="Thioredoxin-like_sf"/>
</dbReference>
<evidence type="ECO:0000256" key="1">
    <source>
        <dbReference type="ARBA" id="ARBA00005791"/>
    </source>
</evidence>
<keyword evidence="4" id="KW-1015">Disulfide bond</keyword>
<dbReference type="GO" id="GO:0016853">
    <property type="term" value="F:isomerase activity"/>
    <property type="evidence" value="ECO:0007669"/>
    <property type="project" value="UniProtKB-KW"/>
</dbReference>
<dbReference type="GO" id="GO:0016491">
    <property type="term" value="F:oxidoreductase activity"/>
    <property type="evidence" value="ECO:0007669"/>
    <property type="project" value="UniProtKB-KW"/>
</dbReference>
<dbReference type="PANTHER" id="PTHR13887:SF14">
    <property type="entry name" value="DISULFIDE BOND FORMATION PROTEIN D"/>
    <property type="match status" value="1"/>
</dbReference>
<name>A0A2P7QI35_9SPHN</name>
<dbReference type="InterPro" id="IPR012336">
    <property type="entry name" value="Thioredoxin-like_fold"/>
</dbReference>
<keyword evidence="5" id="KW-0676">Redox-active center</keyword>
<dbReference type="PROSITE" id="PS51257">
    <property type="entry name" value="PROKAR_LIPOPROTEIN"/>
    <property type="match status" value="1"/>
</dbReference>
<dbReference type="SUPFAM" id="SSF52833">
    <property type="entry name" value="Thioredoxin-like"/>
    <property type="match status" value="1"/>
</dbReference>
<keyword evidence="8" id="KW-0413">Isomerase</keyword>
<organism evidence="8 9">
    <name type="scientific">Allosphingosinicella deserti</name>
    <dbReference type="NCBI Taxonomy" id="2116704"/>
    <lineage>
        <taxon>Bacteria</taxon>
        <taxon>Pseudomonadati</taxon>
        <taxon>Pseudomonadota</taxon>
        <taxon>Alphaproteobacteria</taxon>
        <taxon>Sphingomonadales</taxon>
        <taxon>Sphingomonadaceae</taxon>
        <taxon>Allosphingosinicella</taxon>
    </lineage>
</organism>
<protein>
    <submittedName>
        <fullName evidence="8">Protein-disulfide isomerase</fullName>
    </submittedName>
</protein>
<dbReference type="RefSeq" id="WP_106515067.1">
    <property type="nucleotide sequence ID" value="NZ_PXYI01000008.1"/>
</dbReference>
<evidence type="ECO:0000256" key="2">
    <source>
        <dbReference type="ARBA" id="ARBA00022729"/>
    </source>
</evidence>
<sequence>MKALTGTALAALALLLAGCGSDDAASNNQGAVAQNVPLKQIPAPNGGDWTQVVSETPQGGFVMGNPNAPVKLIEFGSLTCPHCAEFSEQGAPVIVSKYVKSGQVSFEFRNVVRDPVDLAAALLARCNGAAAFFPLSDQFFASQEEWFGKAAALTPEQQQQIGASPTPALGFAKAAGLDQFAKVRGVPASKAQACLTDQAQIQRFVQQNEADAKQYDIQGTPSFVINNERVEAGAWPTLEPLIQAAIK</sequence>
<dbReference type="Proteomes" id="UP000241167">
    <property type="component" value="Unassembled WGS sequence"/>
</dbReference>